<accession>A0ABX0GWK3</accession>
<evidence type="ECO:0008006" key="4">
    <source>
        <dbReference type="Google" id="ProtNLM"/>
    </source>
</evidence>
<keyword evidence="1" id="KW-0812">Transmembrane</keyword>
<dbReference type="EMBL" id="JAANNP010000003">
    <property type="protein sequence ID" value="NHC14009.1"/>
    <property type="molecule type" value="Genomic_DNA"/>
</dbReference>
<dbReference type="Proteomes" id="UP000800981">
    <property type="component" value="Unassembled WGS sequence"/>
</dbReference>
<sequence length="599" mass="63629">MRPRLLSRARRADDSGFTLVTVTVSMVVLFLLLSAAMVVVVNDLGPERRNQSDLSAVAAAQAGVDEFTSRLNVNSNYYRDDEIAKTTNAALATAAQMSSKTFLGAPVPGTGTSGGYFKYRLLSSTADTTKNGIIRLQVTGTSASGSGGRSHTLTVEYRRNPLLNYLWNTQYEALYPGAYKNSASAVVDGAPSTNRTSYRADPRMVEELCAARYFTPRGSSQIGRANVRYTSGVQTTLTSGERYTPYYLVNNVVSYDQRTITGLCASGEPEWTTGDVVDGPLHSNDALKIGGTVAFLNRIVETGWSSTASPAPSSTSRLWYGNSAPLTQYAGRPAFSPYYAPDIELPGTNEKLRQSAGTDGCVYTGETTVVFNRTTMSVYSPNTRTTKAGCFNAASANTAQTYPIPSVVYVDASGSTGCTNAWARPAGMDTGVQTNDYSCTQGDVFVQGTVAGQVTVAAANDIVVTGDLKYDSGITGTDVIGLVANSFVWVYHPVDGGSNMLTSANSVHYIDAAVTALNRSFSVENWSAGAGMSTSANDATKLNVRGVIVQKFRGAVGTGGGASGYLKNYSYDARLANQPPPYYSRPEATSWDPTLVSEG</sequence>
<evidence type="ECO:0000256" key="1">
    <source>
        <dbReference type="SAM" id="Phobius"/>
    </source>
</evidence>
<gene>
    <name evidence="2" type="ORF">G9H71_09475</name>
</gene>
<keyword evidence="1" id="KW-1133">Transmembrane helix</keyword>
<proteinExistence type="predicted"/>
<reference evidence="2 3" key="1">
    <citation type="submission" date="2020-03" db="EMBL/GenBank/DDBJ databases">
        <title>Two novel Motilibacter sp.</title>
        <authorList>
            <person name="Liu S."/>
        </authorList>
    </citation>
    <scope>NUCLEOTIDE SEQUENCE [LARGE SCALE GENOMIC DNA]</scope>
    <source>
        <strain evidence="2 3">E257</strain>
    </source>
</reference>
<keyword evidence="3" id="KW-1185">Reference proteome</keyword>
<protein>
    <recommendedName>
        <fullName evidence="4">Flp pilus-assembly TadG-like N-terminal domain-containing protein</fullName>
    </recommendedName>
</protein>
<evidence type="ECO:0000313" key="2">
    <source>
        <dbReference type="EMBL" id="NHC14009.1"/>
    </source>
</evidence>
<name>A0ABX0GWK3_9ACTN</name>
<organism evidence="2 3">
    <name type="scientific">Motilibacter deserti</name>
    <dbReference type="NCBI Taxonomy" id="2714956"/>
    <lineage>
        <taxon>Bacteria</taxon>
        <taxon>Bacillati</taxon>
        <taxon>Actinomycetota</taxon>
        <taxon>Actinomycetes</taxon>
        <taxon>Motilibacterales</taxon>
        <taxon>Motilibacteraceae</taxon>
        <taxon>Motilibacter</taxon>
    </lineage>
</organism>
<comment type="caution">
    <text evidence="2">The sequence shown here is derived from an EMBL/GenBank/DDBJ whole genome shotgun (WGS) entry which is preliminary data.</text>
</comment>
<keyword evidence="1" id="KW-0472">Membrane</keyword>
<evidence type="ECO:0000313" key="3">
    <source>
        <dbReference type="Proteomes" id="UP000800981"/>
    </source>
</evidence>
<dbReference type="RefSeq" id="WP_166281048.1">
    <property type="nucleotide sequence ID" value="NZ_JAANNP010000003.1"/>
</dbReference>
<feature type="transmembrane region" description="Helical" evidence="1">
    <location>
        <begin position="20"/>
        <end position="41"/>
    </location>
</feature>